<evidence type="ECO:0008006" key="5">
    <source>
        <dbReference type="Google" id="ProtNLM"/>
    </source>
</evidence>
<reference evidence="4" key="1">
    <citation type="submission" date="2017-03" db="EMBL/GenBank/DDBJ databases">
        <authorList>
            <person name="Sharma R."/>
            <person name="Thines M."/>
        </authorList>
    </citation>
    <scope>NUCLEOTIDE SEQUENCE [LARGE SCALE GENOMIC DNA]</scope>
</reference>
<feature type="compositionally biased region" description="Low complexity" evidence="1">
    <location>
        <begin position="137"/>
        <end position="155"/>
    </location>
</feature>
<keyword evidence="2" id="KW-0472">Membrane</keyword>
<dbReference type="EMBL" id="FWEW01003767">
    <property type="protein sequence ID" value="SLM41057.1"/>
    <property type="molecule type" value="Genomic_DNA"/>
</dbReference>
<dbReference type="Proteomes" id="UP000192927">
    <property type="component" value="Unassembled WGS sequence"/>
</dbReference>
<dbReference type="SUPFAM" id="SSF89372">
    <property type="entry name" value="Fucose-specific lectin"/>
    <property type="match status" value="1"/>
</dbReference>
<keyword evidence="2" id="KW-0812">Transmembrane</keyword>
<keyword evidence="4" id="KW-1185">Reference proteome</keyword>
<evidence type="ECO:0000256" key="1">
    <source>
        <dbReference type="SAM" id="MobiDB-lite"/>
    </source>
</evidence>
<dbReference type="Gene3D" id="2.120.10.70">
    <property type="entry name" value="Fucose-specific lectin"/>
    <property type="match status" value="1"/>
</dbReference>
<keyword evidence="2" id="KW-1133">Transmembrane helix</keyword>
<evidence type="ECO:0000256" key="2">
    <source>
        <dbReference type="SAM" id="Phobius"/>
    </source>
</evidence>
<evidence type="ECO:0000313" key="4">
    <source>
        <dbReference type="Proteomes" id="UP000192927"/>
    </source>
</evidence>
<dbReference type="AlphaFoldDB" id="A0A1W5DD18"/>
<feature type="region of interest" description="Disordered" evidence="1">
    <location>
        <begin position="124"/>
        <end position="155"/>
    </location>
</feature>
<feature type="region of interest" description="Disordered" evidence="1">
    <location>
        <begin position="69"/>
        <end position="91"/>
    </location>
</feature>
<protein>
    <recommendedName>
        <fullName evidence="5">Fucose-specific lectin</fullName>
    </recommendedName>
</protein>
<proteinExistence type="predicted"/>
<sequence length="474" mass="52138">MDQSDQSQHRDGIRYHEGLEPVIYHEGAFLQPVVTGTLQVEDHGLEVVPSENPYQVQYPQVLFGKEEKEVCHSNTTPPETDAVQPSNSNPRRRSKRRWWWMAAVVTAIVMAGMIAGIGEGLQHKRKRTAKEAPAVGTTPPNNITSSPSNNTLNLNTSEPSTTWAFNGTGLSIVPSHNVFDEIFMYFQHSSGEIRYSQLTDSGWSGGESAQRVISSNVKNGTRLTGISTQAGNVSTRYLFYVDDSGTVQDVHQWNNSNGYTNWSSGTIGSLKIWAADTPNAAFDVCWEKSWYGSNVGNSPGLRLYIGEQDGLVHEYILDQDSNKWSTGYIFLKSNGNAGAICWPGVISYLYMQNSQETLQLWWKDYNSDAINSTTHPPSGWVEGSLAAGLDVRPNSSLAVSYHAYFQDSKSRIFGISRNATAGASCGATFQVGGGTAMPETTIECQTFFPSTNSPSGIYVFFQPNASNPMEYVRP</sequence>
<evidence type="ECO:0000313" key="3">
    <source>
        <dbReference type="EMBL" id="SLM41057.1"/>
    </source>
</evidence>
<accession>A0A1W5DD18</accession>
<name>A0A1W5DD18_9LECA</name>
<feature type="transmembrane region" description="Helical" evidence="2">
    <location>
        <begin position="98"/>
        <end position="118"/>
    </location>
</feature>
<organism evidence="3 4">
    <name type="scientific">Lasallia pustulata</name>
    <dbReference type="NCBI Taxonomy" id="136370"/>
    <lineage>
        <taxon>Eukaryota</taxon>
        <taxon>Fungi</taxon>
        <taxon>Dikarya</taxon>
        <taxon>Ascomycota</taxon>
        <taxon>Pezizomycotina</taxon>
        <taxon>Lecanoromycetes</taxon>
        <taxon>OSLEUM clade</taxon>
        <taxon>Umbilicariomycetidae</taxon>
        <taxon>Umbilicariales</taxon>
        <taxon>Umbilicariaceae</taxon>
        <taxon>Lasallia</taxon>
    </lineage>
</organism>